<accession>A0ABT9QB58</accession>
<evidence type="ECO:0000313" key="2">
    <source>
        <dbReference type="Proteomes" id="UP001225356"/>
    </source>
</evidence>
<proteinExistence type="predicted"/>
<gene>
    <name evidence="1" type="ORF">J2853_002739</name>
</gene>
<comment type="caution">
    <text evidence="1">The sequence shown here is derived from an EMBL/GenBank/DDBJ whole genome shotgun (WGS) entry which is preliminary data.</text>
</comment>
<dbReference type="RefSeq" id="WP_307557775.1">
    <property type="nucleotide sequence ID" value="NZ_JAUSQU010000001.1"/>
</dbReference>
<dbReference type="Gene3D" id="3.30.750.24">
    <property type="entry name" value="STAS domain"/>
    <property type="match status" value="1"/>
</dbReference>
<dbReference type="EMBL" id="JAUSQU010000001">
    <property type="protein sequence ID" value="MDP9843528.1"/>
    <property type="molecule type" value="Genomic_DNA"/>
</dbReference>
<name>A0ABT9QB58_9ACTN</name>
<organism evidence="1 2">
    <name type="scientific">Streptosporangium lutulentum</name>
    <dbReference type="NCBI Taxonomy" id="1461250"/>
    <lineage>
        <taxon>Bacteria</taxon>
        <taxon>Bacillati</taxon>
        <taxon>Actinomycetota</taxon>
        <taxon>Actinomycetes</taxon>
        <taxon>Streptosporangiales</taxon>
        <taxon>Streptosporangiaceae</taxon>
        <taxon>Streptosporangium</taxon>
    </lineage>
</organism>
<protein>
    <submittedName>
        <fullName evidence="1">Uncharacterized protein</fullName>
    </submittedName>
</protein>
<reference evidence="1 2" key="1">
    <citation type="submission" date="2023-07" db="EMBL/GenBank/DDBJ databases">
        <title>Sequencing the genomes of 1000 actinobacteria strains.</title>
        <authorList>
            <person name="Klenk H.-P."/>
        </authorList>
    </citation>
    <scope>NUCLEOTIDE SEQUENCE [LARGE SCALE GENOMIC DNA]</scope>
    <source>
        <strain evidence="1 2">DSM 46740</strain>
    </source>
</reference>
<evidence type="ECO:0000313" key="1">
    <source>
        <dbReference type="EMBL" id="MDP9843528.1"/>
    </source>
</evidence>
<dbReference type="Proteomes" id="UP001225356">
    <property type="component" value="Unassembled WGS sequence"/>
</dbReference>
<sequence length="57" mass="6044">MPYRPSVIVAAGSARSAAPAVHQAVRERLDTTGLTALFTIHPTLAEATRSLQRPTST</sequence>
<keyword evidence="2" id="KW-1185">Reference proteome</keyword>
<dbReference type="InterPro" id="IPR036513">
    <property type="entry name" value="STAS_dom_sf"/>
</dbReference>